<gene>
    <name evidence="1" type="ORF">GCM10025791_25900</name>
</gene>
<dbReference type="AlphaFoldDB" id="A0AAV3U438"/>
<dbReference type="RefSeq" id="WP_345422737.1">
    <property type="nucleotide sequence ID" value="NZ_AP031496.1"/>
</dbReference>
<sequence length="237" mass="26602">MDVKALPGFRRRIDITPAELSVTAELEDDFHRMAVTIHHDGKQITDVLPVQTRAPWTTCDGALNVVKKTFIGRALNDCQRVGGKKKNCTHLFDLTQWAAAHAQDNSATRYDVAVSDPHLGISYAQIEKNALMEYQWQLRGFEVVAPKELAGMPLHQMRSWVESQSDEKIEAARILQWGAMIAHGRLRPMDEQSDASKMPPNCYTFQPDNALLAERVGEIKDFSVNGIEPLMPLHTAN</sequence>
<evidence type="ECO:0000313" key="2">
    <source>
        <dbReference type="Proteomes" id="UP001409585"/>
    </source>
</evidence>
<name>A0AAV3U438_9ALTE</name>
<comment type="caution">
    <text evidence="1">The sequence shown here is derived from an EMBL/GenBank/DDBJ whole genome shotgun (WGS) entry which is preliminary data.</text>
</comment>
<protein>
    <recommendedName>
        <fullName evidence="3">DUF2889 domain-containing protein</fullName>
    </recommendedName>
</protein>
<organism evidence="1 2">
    <name type="scientific">Halioxenophilus aromaticivorans</name>
    <dbReference type="NCBI Taxonomy" id="1306992"/>
    <lineage>
        <taxon>Bacteria</taxon>
        <taxon>Pseudomonadati</taxon>
        <taxon>Pseudomonadota</taxon>
        <taxon>Gammaproteobacteria</taxon>
        <taxon>Alteromonadales</taxon>
        <taxon>Alteromonadaceae</taxon>
        <taxon>Halioxenophilus</taxon>
    </lineage>
</organism>
<accession>A0AAV3U438</accession>
<reference evidence="2" key="1">
    <citation type="journal article" date="2019" name="Int. J. Syst. Evol. Microbiol.">
        <title>The Global Catalogue of Microorganisms (GCM) 10K type strain sequencing project: providing services to taxonomists for standard genome sequencing and annotation.</title>
        <authorList>
            <consortium name="The Broad Institute Genomics Platform"/>
            <consortium name="The Broad Institute Genome Sequencing Center for Infectious Disease"/>
            <person name="Wu L."/>
            <person name="Ma J."/>
        </authorList>
    </citation>
    <scope>NUCLEOTIDE SEQUENCE [LARGE SCALE GENOMIC DNA]</scope>
    <source>
        <strain evidence="2">JCM 19134</strain>
    </source>
</reference>
<evidence type="ECO:0000313" key="1">
    <source>
        <dbReference type="EMBL" id="GAA4945548.1"/>
    </source>
</evidence>
<keyword evidence="2" id="KW-1185">Reference proteome</keyword>
<dbReference type="Proteomes" id="UP001409585">
    <property type="component" value="Unassembled WGS sequence"/>
</dbReference>
<dbReference type="EMBL" id="BAABLX010000024">
    <property type="protein sequence ID" value="GAA4945548.1"/>
    <property type="molecule type" value="Genomic_DNA"/>
</dbReference>
<evidence type="ECO:0008006" key="3">
    <source>
        <dbReference type="Google" id="ProtNLM"/>
    </source>
</evidence>
<proteinExistence type="predicted"/>